<sequence>MTATWSMIVAVLFLVMIDMVVFVDLGRGLVSMLMPGTFVAMLMFMGVLK</sequence>
<keyword evidence="1" id="KW-1133">Transmembrane helix</keyword>
<feature type="transmembrane region" description="Helical" evidence="1">
    <location>
        <begin position="5"/>
        <end position="23"/>
    </location>
</feature>
<evidence type="ECO:0000313" key="2">
    <source>
        <dbReference type="EMBL" id="BDD89216.1"/>
    </source>
</evidence>
<keyword evidence="3" id="KW-1185">Reference proteome</keyword>
<organism evidence="2 3">
    <name type="scientific">Desulfofustis limnaeus</name>
    <dbReference type="NCBI Taxonomy" id="2740163"/>
    <lineage>
        <taxon>Bacteria</taxon>
        <taxon>Pseudomonadati</taxon>
        <taxon>Thermodesulfobacteriota</taxon>
        <taxon>Desulfobulbia</taxon>
        <taxon>Desulfobulbales</taxon>
        <taxon>Desulfocapsaceae</taxon>
        <taxon>Desulfofustis</taxon>
    </lineage>
</organism>
<dbReference type="Proteomes" id="UP000830055">
    <property type="component" value="Chromosome"/>
</dbReference>
<accession>A0ABM7WE25</accession>
<gene>
    <name evidence="2" type="ORF">DPPLL_35810</name>
</gene>
<proteinExistence type="predicted"/>
<protein>
    <submittedName>
        <fullName evidence="2">Uncharacterized protein</fullName>
    </submittedName>
</protein>
<keyword evidence="1" id="KW-0472">Membrane</keyword>
<feature type="transmembrane region" description="Helical" evidence="1">
    <location>
        <begin position="29"/>
        <end position="48"/>
    </location>
</feature>
<dbReference type="EMBL" id="AP025516">
    <property type="protein sequence ID" value="BDD89216.1"/>
    <property type="molecule type" value="Genomic_DNA"/>
</dbReference>
<evidence type="ECO:0000256" key="1">
    <source>
        <dbReference type="SAM" id="Phobius"/>
    </source>
</evidence>
<name>A0ABM7WE25_9BACT</name>
<reference evidence="2 3" key="1">
    <citation type="submission" date="2022-01" db="EMBL/GenBank/DDBJ databases">
        <title>Desulfofustis limnae sp. nov., a novel mesophilic sulfate-reducing bacterium isolated from marsh soil.</title>
        <authorList>
            <person name="Watanabe M."/>
            <person name="Takahashi A."/>
            <person name="Kojima H."/>
            <person name="Fukui M."/>
        </authorList>
    </citation>
    <scope>NUCLEOTIDE SEQUENCE [LARGE SCALE GENOMIC DNA]</scope>
    <source>
        <strain evidence="2 3">PPLL</strain>
    </source>
</reference>
<evidence type="ECO:0000313" key="3">
    <source>
        <dbReference type="Proteomes" id="UP000830055"/>
    </source>
</evidence>
<keyword evidence="1" id="KW-0812">Transmembrane</keyword>